<dbReference type="eggNOG" id="COG0210">
    <property type="taxonomic scope" value="Bacteria"/>
</dbReference>
<dbReference type="GO" id="GO:0003677">
    <property type="term" value="F:DNA binding"/>
    <property type="evidence" value="ECO:0007669"/>
    <property type="project" value="InterPro"/>
</dbReference>
<evidence type="ECO:0000313" key="3">
    <source>
        <dbReference type="Proteomes" id="UP000005307"/>
    </source>
</evidence>
<evidence type="ECO:0000259" key="1">
    <source>
        <dbReference type="Pfam" id="PF01396"/>
    </source>
</evidence>
<keyword evidence="3" id="KW-1185">Reference proteome</keyword>
<dbReference type="InterPro" id="IPR027417">
    <property type="entry name" value="P-loop_NTPase"/>
</dbReference>
<dbReference type="Gene3D" id="3.30.160.800">
    <property type="match status" value="1"/>
</dbReference>
<dbReference type="STRING" id="391626.OAN307_c17400"/>
<protein>
    <recommendedName>
        <fullName evidence="1">DNA topoisomerase type IA zn finger domain-containing protein</fullName>
    </recommendedName>
</protein>
<dbReference type="KEGG" id="oat:OAN307_c17400"/>
<feature type="domain" description="DNA topoisomerase type IA zn finger" evidence="1">
    <location>
        <begin position="163"/>
        <end position="187"/>
    </location>
</feature>
<feature type="domain" description="DNA topoisomerase type IA zn finger" evidence="1">
    <location>
        <begin position="227"/>
        <end position="263"/>
    </location>
</feature>
<dbReference type="GO" id="GO:0016787">
    <property type="term" value="F:hydrolase activity"/>
    <property type="evidence" value="ECO:0007669"/>
    <property type="project" value="UniProtKB-KW"/>
</dbReference>
<dbReference type="Gene3D" id="3.30.65.10">
    <property type="entry name" value="Bacterial Topoisomerase I, domain 1"/>
    <property type="match status" value="1"/>
</dbReference>
<organism evidence="2 3">
    <name type="scientific">Octadecabacter antarcticus 307</name>
    <dbReference type="NCBI Taxonomy" id="391626"/>
    <lineage>
        <taxon>Bacteria</taxon>
        <taxon>Pseudomonadati</taxon>
        <taxon>Pseudomonadota</taxon>
        <taxon>Alphaproteobacteria</taxon>
        <taxon>Rhodobacterales</taxon>
        <taxon>Roseobacteraceae</taxon>
        <taxon>Octadecabacter</taxon>
    </lineage>
</organism>
<dbReference type="GO" id="GO:0005524">
    <property type="term" value="F:ATP binding"/>
    <property type="evidence" value="ECO:0007669"/>
    <property type="project" value="UniProtKB-KW"/>
</dbReference>
<reference evidence="2 3" key="1">
    <citation type="journal article" date="2013" name="PLoS ONE">
        <title>Poles Apart: Arctic and Antarctic Octadecabacter strains Share High Genome Plasticity and a New Type of Xanthorhodopsin.</title>
        <authorList>
            <person name="Vollmers J."/>
            <person name="Voget S."/>
            <person name="Dietrich S."/>
            <person name="Gollnow K."/>
            <person name="Smits M."/>
            <person name="Meyer K."/>
            <person name="Brinkhoff T."/>
            <person name="Simon M."/>
            <person name="Daniel R."/>
        </authorList>
    </citation>
    <scope>NUCLEOTIDE SEQUENCE [LARGE SCALE GENOMIC DNA]</scope>
    <source>
        <strain evidence="2 3">307</strain>
    </source>
</reference>
<accession>M9RC76</accession>
<proteinExistence type="predicted"/>
<dbReference type="Proteomes" id="UP000005307">
    <property type="component" value="Chromosome"/>
</dbReference>
<dbReference type="GO" id="GO:0006265">
    <property type="term" value="P:DNA topological change"/>
    <property type="evidence" value="ECO:0007669"/>
    <property type="project" value="InterPro"/>
</dbReference>
<dbReference type="SUPFAM" id="SSF57783">
    <property type="entry name" value="Zinc beta-ribbon"/>
    <property type="match status" value="1"/>
</dbReference>
<dbReference type="InterPro" id="IPR013498">
    <property type="entry name" value="Topo_IA_Znf"/>
</dbReference>
<dbReference type="EMBL" id="CP003740">
    <property type="protein sequence ID" value="AGI67405.1"/>
    <property type="molecule type" value="Genomic_DNA"/>
</dbReference>
<dbReference type="GO" id="GO:0005694">
    <property type="term" value="C:chromosome"/>
    <property type="evidence" value="ECO:0007669"/>
    <property type="project" value="InterPro"/>
</dbReference>
<dbReference type="Pfam" id="PF01396">
    <property type="entry name" value="Zn_ribbon_Top1"/>
    <property type="match status" value="2"/>
</dbReference>
<dbReference type="HOGENOM" id="CLU_1037608_0_0_5"/>
<evidence type="ECO:0000313" key="2">
    <source>
        <dbReference type="EMBL" id="AGI67405.1"/>
    </source>
</evidence>
<sequence>MRLICAHTTPMLAAGAQLLNRANWFADISVPRCLLVLRPCKKISFLPIGGVCAVCRNCNLGSGWRFAAGRTKVRFPNTVSVADAVQNFVARNLHRRTQCIQRRPPEGFDHAEERRLFYVALTRARKTVTVLADRQKPSVFARELVDNPAYETVILGAPNITEHKCGVCGGRMLAQTSKKGSLYFGCEHRRLCGETQSPCSACGTDLPVLNKANAEQMVCSCGAEYPSCPECADGWLVERKGRFGKFFSCVNYPRCMGKKRLKKKLAKA</sequence>
<gene>
    <name evidence="2" type="ORF">OAN307_c17400</name>
</gene>
<dbReference type="AlphaFoldDB" id="M9RC76"/>
<name>M9RC76_9RHOB</name>
<dbReference type="GO" id="GO:0004386">
    <property type="term" value="F:helicase activity"/>
    <property type="evidence" value="ECO:0007669"/>
    <property type="project" value="UniProtKB-KW"/>
</dbReference>
<dbReference type="GO" id="GO:0003916">
    <property type="term" value="F:DNA topoisomerase activity"/>
    <property type="evidence" value="ECO:0007669"/>
    <property type="project" value="InterPro"/>
</dbReference>
<dbReference type="SUPFAM" id="SSF52540">
    <property type="entry name" value="P-loop containing nucleoside triphosphate hydrolases"/>
    <property type="match status" value="1"/>
</dbReference>